<feature type="region of interest" description="Disordered" evidence="3">
    <location>
        <begin position="275"/>
        <end position="332"/>
    </location>
</feature>
<dbReference type="OrthoDB" id="10250130at2759"/>
<evidence type="ECO:0000256" key="2">
    <source>
        <dbReference type="ARBA" id="ARBA00022737"/>
    </source>
</evidence>
<feature type="region of interest" description="Disordered" evidence="3">
    <location>
        <begin position="1"/>
        <end position="47"/>
    </location>
</feature>
<evidence type="ECO:0000313" key="6">
    <source>
        <dbReference type="Proteomes" id="UP000001307"/>
    </source>
</evidence>
<reference evidence="5" key="1">
    <citation type="journal article" date="2010" name="Science">
        <title>Plasticity of animal genome architecture unmasked by rapid evolution of a pelagic tunicate.</title>
        <authorList>
            <person name="Denoeud F."/>
            <person name="Henriet S."/>
            <person name="Mungpakdee S."/>
            <person name="Aury J.M."/>
            <person name="Da Silva C."/>
            <person name="Brinkmann H."/>
            <person name="Mikhaleva J."/>
            <person name="Olsen L.C."/>
            <person name="Jubin C."/>
            <person name="Canestro C."/>
            <person name="Bouquet J.M."/>
            <person name="Danks G."/>
            <person name="Poulain J."/>
            <person name="Campsteijn C."/>
            <person name="Adamski M."/>
            <person name="Cross I."/>
            <person name="Yadetie F."/>
            <person name="Muffato M."/>
            <person name="Louis A."/>
            <person name="Butcher S."/>
            <person name="Tsagkogeorga G."/>
            <person name="Konrad A."/>
            <person name="Singh S."/>
            <person name="Jensen M.F."/>
            <person name="Cong E.H."/>
            <person name="Eikeseth-Otteraa H."/>
            <person name="Noel B."/>
            <person name="Anthouard V."/>
            <person name="Porcel B.M."/>
            <person name="Kachouri-Lafond R."/>
            <person name="Nishino A."/>
            <person name="Ugolini M."/>
            <person name="Chourrout P."/>
            <person name="Nishida H."/>
            <person name="Aasland R."/>
            <person name="Huzurbazar S."/>
            <person name="Westhof E."/>
            <person name="Delsuc F."/>
            <person name="Lehrach H."/>
            <person name="Reinhardt R."/>
            <person name="Weissenbach J."/>
            <person name="Roy S.W."/>
            <person name="Artiguenave F."/>
            <person name="Postlethwait J.H."/>
            <person name="Manak J.R."/>
            <person name="Thompson E.M."/>
            <person name="Jaillon O."/>
            <person name="Du Pasquier L."/>
            <person name="Boudinot P."/>
            <person name="Liberles D.A."/>
            <person name="Volff J.N."/>
            <person name="Philippe H."/>
            <person name="Lenhard B."/>
            <person name="Roest Crollius H."/>
            <person name="Wincker P."/>
            <person name="Chourrout D."/>
        </authorList>
    </citation>
    <scope>NUCLEOTIDE SEQUENCE [LARGE SCALE GENOMIC DNA]</scope>
</reference>
<dbReference type="Gene3D" id="2.120.10.80">
    <property type="entry name" value="Kelch-type beta propeller"/>
    <property type="match status" value="1"/>
</dbReference>
<evidence type="ECO:0000256" key="3">
    <source>
        <dbReference type="SAM" id="MobiDB-lite"/>
    </source>
</evidence>
<dbReference type="PANTHER" id="PTHR45632:SF3">
    <property type="entry name" value="KELCH-LIKE PROTEIN 32"/>
    <property type="match status" value="1"/>
</dbReference>
<sequence>MPRNQRSRKDRKKNKQSQKQNNNQNTNSSAPKTDEKHSSEKIKEIRSNSQRTHKIIIQGHIYLHLVKENQGIINEEIPVETVSIVVDEPRSQEVVKNEEKSEKEEFEARSLQVFEKLFKSPAKFNFPVPNSAFSASVLEAGNSKLPGISLSHENYFDSRPILQQKSKTETGSALEPVKRNLFLDEFDDNLAHSPVDEEFQHDQDQAMFESMPDDEELQIEASTQEFDEHIEDPISALSLEMSPAMRYEEENLSDDQTSLIDETNSERHQMLTFETMSDSDDDENPVKDEENINTQIPEEYRVRTPSLESSASESRSLKFQEENNNSDENLLDHEGTQYNSYQQNPASIAVLSPSPDSESNLIEFSHESHVEEEHQIGFENDENLPGCQLLKTQNDKIISQELRYNDFNYQDWVVNRQTLFTVDFEKNTDDHTSIGSASTHSSTIIKHLAIMQMNGDGVDLALETITGEKVWIHKFIVESLSNFSFENCSGNTVKCSFDSFTMSMAVEFFYRNRLFLSLENADMYLQIADFFGGIESLEMTILDFLCQSISDETYAEIMEIAEKYNKSNLQELILNKICENVSDYQNEILKLSPESFIELIRRDELSVDSEEDVVKLVKKWTNEDAQSRTHWLPKILDHVRFSCLQPNFIVSEIASDPIFSGPCSTSIMQAMSYHLLANAKFENKLVKKYPRNSSRNICVVGFSRDNTQISTLKGSQWINLDASIIPPSLTSFQTVTVEGFIYIIGGEIQNSATGAKISSTSVYIYDPRLNEIRETTPMSFGRTHFAAVYVSGGKIFVFGGRNSETGILRENEVYDIKNAKWSTIRPLEFGRCCHDASVVKSDVVLTGGYIQERNGLSKYTSSVIMFDTICGLWKQVGDLTSPRGWHKSIVYNEEIYVFGGYYQNATKRITVAPLERISMSGSARRIDLDLIINSSPGIALDDNQVYITGGWDEKWKRFSQICFRVDLDTFEVEKLEMRLQNSINFHQTTFVQC</sequence>
<dbReference type="EMBL" id="FN653032">
    <property type="protein sequence ID" value="CBY08663.1"/>
    <property type="molecule type" value="Genomic_DNA"/>
</dbReference>
<dbReference type="InterPro" id="IPR015915">
    <property type="entry name" value="Kelch-typ_b-propeller"/>
</dbReference>
<proteinExistence type="predicted"/>
<gene>
    <name evidence="5" type="ORF">GSOID_T00005247001</name>
</gene>
<dbReference type="SMART" id="SM00612">
    <property type="entry name" value="Kelch"/>
    <property type="match status" value="3"/>
</dbReference>
<dbReference type="InterPro" id="IPR011333">
    <property type="entry name" value="SKP1/BTB/POZ_sf"/>
</dbReference>
<accession>E4XAC6</accession>
<keyword evidence="2" id="KW-0677">Repeat</keyword>
<dbReference type="Proteomes" id="UP000001307">
    <property type="component" value="Unassembled WGS sequence"/>
</dbReference>
<dbReference type="SUPFAM" id="SSF54695">
    <property type="entry name" value="POZ domain"/>
    <property type="match status" value="1"/>
</dbReference>
<dbReference type="SMART" id="SM00875">
    <property type="entry name" value="BACK"/>
    <property type="match status" value="1"/>
</dbReference>
<dbReference type="Gene3D" id="1.25.40.420">
    <property type="match status" value="1"/>
</dbReference>
<dbReference type="Gene3D" id="3.30.710.10">
    <property type="entry name" value="Potassium Channel Kv1.1, Chain A"/>
    <property type="match status" value="1"/>
</dbReference>
<keyword evidence="6" id="KW-1185">Reference proteome</keyword>
<feature type="compositionally biased region" description="Basic and acidic residues" evidence="3">
    <location>
        <begin position="32"/>
        <end position="46"/>
    </location>
</feature>
<feature type="domain" description="BACK" evidence="4">
    <location>
        <begin position="554"/>
        <end position="654"/>
    </location>
</feature>
<dbReference type="AlphaFoldDB" id="E4XAC6"/>
<feature type="compositionally biased region" description="Low complexity" evidence="3">
    <location>
        <begin position="17"/>
        <end position="29"/>
    </location>
</feature>
<dbReference type="InParanoid" id="E4XAC6"/>
<dbReference type="Pfam" id="PF07707">
    <property type="entry name" value="BACK"/>
    <property type="match status" value="1"/>
</dbReference>
<protein>
    <recommendedName>
        <fullName evidence="4">BACK domain-containing protein</fullName>
    </recommendedName>
</protein>
<name>E4XAC6_OIKDI</name>
<dbReference type="SUPFAM" id="SSF117281">
    <property type="entry name" value="Kelch motif"/>
    <property type="match status" value="1"/>
</dbReference>
<evidence type="ECO:0000256" key="1">
    <source>
        <dbReference type="ARBA" id="ARBA00022441"/>
    </source>
</evidence>
<keyword evidence="1" id="KW-0880">Kelch repeat</keyword>
<dbReference type="InterPro" id="IPR011705">
    <property type="entry name" value="BACK"/>
</dbReference>
<evidence type="ECO:0000313" key="5">
    <source>
        <dbReference type="EMBL" id="CBY08663.1"/>
    </source>
</evidence>
<feature type="compositionally biased region" description="Basic residues" evidence="3">
    <location>
        <begin position="1"/>
        <end position="16"/>
    </location>
</feature>
<evidence type="ECO:0000259" key="4">
    <source>
        <dbReference type="SMART" id="SM00875"/>
    </source>
</evidence>
<organism evidence="5">
    <name type="scientific">Oikopleura dioica</name>
    <name type="common">Tunicate</name>
    <dbReference type="NCBI Taxonomy" id="34765"/>
    <lineage>
        <taxon>Eukaryota</taxon>
        <taxon>Metazoa</taxon>
        <taxon>Chordata</taxon>
        <taxon>Tunicata</taxon>
        <taxon>Appendicularia</taxon>
        <taxon>Copelata</taxon>
        <taxon>Oikopleuridae</taxon>
        <taxon>Oikopleura</taxon>
    </lineage>
</organism>
<dbReference type="PANTHER" id="PTHR45632">
    <property type="entry name" value="LD33804P"/>
    <property type="match status" value="1"/>
</dbReference>
<dbReference type="Pfam" id="PF24681">
    <property type="entry name" value="Kelch_KLHDC2_KLHL20_DRC7"/>
    <property type="match status" value="1"/>
</dbReference>
<dbReference type="InterPro" id="IPR006652">
    <property type="entry name" value="Kelch_1"/>
</dbReference>